<protein>
    <submittedName>
        <fullName evidence="1">Uncharacterized protein</fullName>
    </submittedName>
</protein>
<dbReference type="RefSeq" id="WP_103870909.1">
    <property type="nucleotide sequence ID" value="NZ_FNUY01000001.1"/>
</dbReference>
<dbReference type="Pfam" id="PF19596">
    <property type="entry name" value="DUF6101"/>
    <property type="match status" value="1"/>
</dbReference>
<evidence type="ECO:0000313" key="1">
    <source>
        <dbReference type="EMBL" id="SEF58532.1"/>
    </source>
</evidence>
<dbReference type="Proteomes" id="UP000236743">
    <property type="component" value="Unassembled WGS sequence"/>
</dbReference>
<dbReference type="AlphaFoldDB" id="A0A1H5T6Q6"/>
<dbReference type="EMBL" id="FNUY01000001">
    <property type="protein sequence ID" value="SEF58532.1"/>
    <property type="molecule type" value="Genomic_DNA"/>
</dbReference>
<accession>A0A1H5T6Q6</accession>
<gene>
    <name evidence="1" type="ORF">SAMN04488115_101549</name>
</gene>
<dbReference type="OrthoDB" id="8449893at2"/>
<sequence>MASVTPATGEAGFMPHLSGYATTSAIVSRNPMPAQPEAPRIERIGTVRILRGSAGWRGIALRMANATGNDDCFALALTAGDGRSITVALVDQDDAVALWRDCGRASGLPLLLETSEGTISEPFPQIGRLALGPIRIRRRHSFLNGRRPRFLVRRKTGRLADRPVIVAGERLTD</sequence>
<organism evidence="1 2">
    <name type="scientific">Bosea lathyri</name>
    <dbReference type="NCBI Taxonomy" id="1036778"/>
    <lineage>
        <taxon>Bacteria</taxon>
        <taxon>Pseudomonadati</taxon>
        <taxon>Pseudomonadota</taxon>
        <taxon>Alphaproteobacteria</taxon>
        <taxon>Hyphomicrobiales</taxon>
        <taxon>Boseaceae</taxon>
        <taxon>Bosea</taxon>
    </lineage>
</organism>
<keyword evidence="2" id="KW-1185">Reference proteome</keyword>
<dbReference type="InterPro" id="IPR046083">
    <property type="entry name" value="DUF6101"/>
</dbReference>
<name>A0A1H5T6Q6_9HYPH</name>
<evidence type="ECO:0000313" key="2">
    <source>
        <dbReference type="Proteomes" id="UP000236743"/>
    </source>
</evidence>
<reference evidence="1 2" key="1">
    <citation type="submission" date="2016-10" db="EMBL/GenBank/DDBJ databases">
        <authorList>
            <person name="de Groot N.N."/>
        </authorList>
    </citation>
    <scope>NUCLEOTIDE SEQUENCE [LARGE SCALE GENOMIC DNA]</scope>
    <source>
        <strain evidence="1 2">DSM 26656</strain>
    </source>
</reference>
<proteinExistence type="predicted"/>